<reference evidence="3 4" key="1">
    <citation type="journal article" date="2021" name="Nat. Commun.">
        <title>Incipient diploidization of the medicinal plant Perilla within 10,000 years.</title>
        <authorList>
            <person name="Zhang Y."/>
            <person name="Shen Q."/>
            <person name="Leng L."/>
            <person name="Zhang D."/>
            <person name="Chen S."/>
            <person name="Shi Y."/>
            <person name="Ning Z."/>
            <person name="Chen S."/>
        </authorList>
    </citation>
    <scope>NUCLEOTIDE SEQUENCE [LARGE SCALE GENOMIC DNA]</scope>
    <source>
        <strain evidence="4">cv. PC099</strain>
    </source>
</reference>
<dbReference type="InterPro" id="IPR036529">
    <property type="entry name" value="KIX_dom_sf"/>
</dbReference>
<feature type="region of interest" description="Disordered" evidence="2">
    <location>
        <begin position="119"/>
        <end position="142"/>
    </location>
</feature>
<proteinExistence type="predicted"/>
<keyword evidence="1" id="KW-0539">Nucleus</keyword>
<name>A0AAD4P499_PERFH</name>
<dbReference type="PANTHER" id="PTHR35300:SF5">
    <property type="entry name" value="HISTONE ACETYLTRANSFERASE"/>
    <property type="match status" value="1"/>
</dbReference>
<evidence type="ECO:0000256" key="2">
    <source>
        <dbReference type="SAM" id="MobiDB-lite"/>
    </source>
</evidence>
<protein>
    <submittedName>
        <fullName evidence="3">Histone acetyltransferase</fullName>
    </submittedName>
</protein>
<evidence type="ECO:0000313" key="4">
    <source>
        <dbReference type="Proteomes" id="UP001190926"/>
    </source>
</evidence>
<sequence length="325" mass="37034">MPRPGPRPYECVRRAWHSDRHHPIRGSLIQEVFRIVNEVHCSATRKNREWQEKLPIVVLKAEEIMYSKANSEAEYSDLQTLRDRVNDAINTIIRRDESSETGEFLHPCIEAALHLGCTPRRSSRSQRNDSPRSYLRPENLEGGSVADSNLNAQVCGNLAKISPLILHCPTFETTNPLPSCSKAHDRSFQSRNPSHVKRFLMLQKNFVPSDNHHHASAETPASSDQWSVFPVYYSDQLRPDGSKLNSSRDSFSNPHPMEIDALNARCPSNRELTSENEQKVECDLTLRLGSVVVPRASIENSWPLQMENGDRGTLDRIKFENHHNK</sequence>
<comment type="caution">
    <text evidence="3">The sequence shown here is derived from an EMBL/GenBank/DDBJ whole genome shotgun (WGS) entry which is preliminary data.</text>
</comment>
<keyword evidence="4" id="KW-1185">Reference proteome</keyword>
<evidence type="ECO:0000256" key="1">
    <source>
        <dbReference type="ARBA" id="ARBA00023242"/>
    </source>
</evidence>
<dbReference type="GO" id="GO:0006355">
    <property type="term" value="P:regulation of DNA-templated transcription"/>
    <property type="evidence" value="ECO:0007669"/>
    <property type="project" value="InterPro"/>
</dbReference>
<dbReference type="AlphaFoldDB" id="A0AAD4P499"/>
<dbReference type="PANTHER" id="PTHR35300">
    <property type="entry name" value="COACTIVATOR CBP, KIX DOMAIN-CONTAINING PROTEIN-RELATED"/>
    <property type="match status" value="1"/>
</dbReference>
<evidence type="ECO:0000313" key="3">
    <source>
        <dbReference type="EMBL" id="KAH6826328.1"/>
    </source>
</evidence>
<dbReference type="EMBL" id="SDAM02000167">
    <property type="protein sequence ID" value="KAH6826328.1"/>
    <property type="molecule type" value="Genomic_DNA"/>
</dbReference>
<organism evidence="3 4">
    <name type="scientific">Perilla frutescens var. hirtella</name>
    <name type="common">Perilla citriodora</name>
    <name type="synonym">Perilla setoyensis</name>
    <dbReference type="NCBI Taxonomy" id="608512"/>
    <lineage>
        <taxon>Eukaryota</taxon>
        <taxon>Viridiplantae</taxon>
        <taxon>Streptophyta</taxon>
        <taxon>Embryophyta</taxon>
        <taxon>Tracheophyta</taxon>
        <taxon>Spermatophyta</taxon>
        <taxon>Magnoliopsida</taxon>
        <taxon>eudicotyledons</taxon>
        <taxon>Gunneridae</taxon>
        <taxon>Pentapetalae</taxon>
        <taxon>asterids</taxon>
        <taxon>lamiids</taxon>
        <taxon>Lamiales</taxon>
        <taxon>Lamiaceae</taxon>
        <taxon>Nepetoideae</taxon>
        <taxon>Elsholtzieae</taxon>
        <taxon>Perilla</taxon>
    </lineage>
</organism>
<accession>A0AAD4P499</accession>
<dbReference type="Proteomes" id="UP001190926">
    <property type="component" value="Unassembled WGS sequence"/>
</dbReference>
<gene>
    <name evidence="3" type="ORF">C2S53_017677</name>
</gene>
<dbReference type="Gene3D" id="1.10.246.20">
    <property type="entry name" value="Coactivator CBP, KIX domain"/>
    <property type="match status" value="1"/>
</dbReference>
<dbReference type="GO" id="GO:0003712">
    <property type="term" value="F:transcription coregulator activity"/>
    <property type="evidence" value="ECO:0007669"/>
    <property type="project" value="InterPro"/>
</dbReference>